<organism evidence="2 3">
    <name type="scientific">Deinococcus cellulosilyticus (strain DSM 18568 / NBRC 106333 / KACC 11606 / 5516J-15)</name>
    <dbReference type="NCBI Taxonomy" id="1223518"/>
    <lineage>
        <taxon>Bacteria</taxon>
        <taxon>Thermotogati</taxon>
        <taxon>Deinococcota</taxon>
        <taxon>Deinococci</taxon>
        <taxon>Deinococcales</taxon>
        <taxon>Deinococcaceae</taxon>
        <taxon>Deinococcus</taxon>
    </lineage>
</organism>
<dbReference type="PANTHER" id="PTHR35525:SF3">
    <property type="entry name" value="BLL6575 PROTEIN"/>
    <property type="match status" value="1"/>
</dbReference>
<keyword evidence="3" id="KW-1185">Reference proteome</keyword>
<dbReference type="InterPro" id="IPR021005">
    <property type="entry name" value="Znf_CGNR"/>
</dbReference>
<comment type="caution">
    <text evidence="2">The sequence shown here is derived from an EMBL/GenBank/DDBJ whole genome shotgun (WGS) entry which is preliminary data.</text>
</comment>
<dbReference type="RefSeq" id="WP_186815850.1">
    <property type="nucleotide sequence ID" value="NZ_BJXB01000004.1"/>
</dbReference>
<proteinExistence type="predicted"/>
<dbReference type="Pfam" id="PF07336">
    <property type="entry name" value="ABATE"/>
    <property type="match status" value="1"/>
</dbReference>
<accession>A0A511MY72</accession>
<evidence type="ECO:0000313" key="3">
    <source>
        <dbReference type="Proteomes" id="UP000321306"/>
    </source>
</evidence>
<gene>
    <name evidence="2" type="ORF">DC3_11480</name>
</gene>
<dbReference type="EMBL" id="BJXB01000004">
    <property type="protein sequence ID" value="GEM45513.1"/>
    <property type="molecule type" value="Genomic_DNA"/>
</dbReference>
<sequence>MNQTFDFDANHVAVDLINTVRMKEGARWDRLEDFQDLRDWVVQSGLLDLAQTEQVKTLPESTKVLQEVKAFRDDLRAVLEGFVAGQPVPSSFLDHLNQILQQHPGHPVLKGENPPLQRSVQHDLTHPEGLLGLLAAQAADLLTLDLTGRIKKCENHLCIRYFLDTSRNNSRRWCSMSGCGNRAKAQAFYERKTRGRGAS</sequence>
<dbReference type="Gene3D" id="1.10.3300.10">
    <property type="entry name" value="Jann2411-like domain"/>
    <property type="match status" value="1"/>
</dbReference>
<evidence type="ECO:0000259" key="1">
    <source>
        <dbReference type="Pfam" id="PF11706"/>
    </source>
</evidence>
<protein>
    <recommendedName>
        <fullName evidence="1">Zinc finger CGNR domain-containing protein</fullName>
    </recommendedName>
</protein>
<dbReference type="Proteomes" id="UP000321306">
    <property type="component" value="Unassembled WGS sequence"/>
</dbReference>
<feature type="domain" description="Zinc finger CGNR" evidence="1">
    <location>
        <begin position="149"/>
        <end position="192"/>
    </location>
</feature>
<dbReference type="PANTHER" id="PTHR35525">
    <property type="entry name" value="BLL6575 PROTEIN"/>
    <property type="match status" value="1"/>
</dbReference>
<dbReference type="AlphaFoldDB" id="A0A511MY72"/>
<dbReference type="Pfam" id="PF11706">
    <property type="entry name" value="zf-CGNR"/>
    <property type="match status" value="1"/>
</dbReference>
<dbReference type="InterPro" id="IPR023286">
    <property type="entry name" value="ABATE_dom_sf"/>
</dbReference>
<evidence type="ECO:0000313" key="2">
    <source>
        <dbReference type="EMBL" id="GEM45513.1"/>
    </source>
</evidence>
<name>A0A511MY72_DEIC1</name>
<reference evidence="2 3" key="1">
    <citation type="submission" date="2019-07" db="EMBL/GenBank/DDBJ databases">
        <title>Whole genome shotgun sequence of Deinococcus cellulosilyticus NBRC 106333.</title>
        <authorList>
            <person name="Hosoyama A."/>
            <person name="Uohara A."/>
            <person name="Ohji S."/>
            <person name="Ichikawa N."/>
        </authorList>
    </citation>
    <scope>NUCLEOTIDE SEQUENCE [LARGE SCALE GENOMIC DNA]</scope>
    <source>
        <strain evidence="2 3">NBRC 106333</strain>
    </source>
</reference>
<dbReference type="InterPro" id="IPR010852">
    <property type="entry name" value="ABATE"/>
</dbReference>
<dbReference type="SUPFAM" id="SSF160904">
    <property type="entry name" value="Jann2411-like"/>
    <property type="match status" value="1"/>
</dbReference>